<sequence>MSFFHANQREALNQNLVELQGRINVSFEFFPPRTSEMEQTLWHSIDRLSSLKPTFVSVTYGANSGERNRTHTIIKEIKERTGLESAPHLTCIDATLEELRLIAEDYWQSGIRHIVALRGDLPPGGGKPAMYAVDLVALLRKVGDFDISVAAYPEVHPEAKSAQADLINLKKKVEAGANRAITQFFFDVESYLRFRDRCVAAGIETEIVPGILPVSNFKQMQRFAAMTNVKVPNWMTRMFEGLDNDPETRQLVGASIAMDMVKILSREGVKDFHFYTLNRADLTYAICHSLGVRPQSAAADRPSPAQG</sequence>
<dbReference type="SUPFAM" id="SSF51730">
    <property type="entry name" value="FAD-linked oxidoreductase"/>
    <property type="match status" value="1"/>
</dbReference>
<dbReference type="NCBIfam" id="TIGR00676">
    <property type="entry name" value="fadh2"/>
    <property type="match status" value="1"/>
</dbReference>
<comment type="catalytic activity">
    <reaction evidence="11">
        <text>(6S)-5-methyl-5,6,7,8-tetrahydrofolate + NAD(+) = (6R)-5,10-methylene-5,6,7,8-tetrahydrofolate + NADH + H(+)</text>
        <dbReference type="Rhea" id="RHEA:19821"/>
        <dbReference type="ChEBI" id="CHEBI:15378"/>
        <dbReference type="ChEBI" id="CHEBI:15636"/>
        <dbReference type="ChEBI" id="CHEBI:18608"/>
        <dbReference type="ChEBI" id="CHEBI:57540"/>
        <dbReference type="ChEBI" id="CHEBI:57945"/>
        <dbReference type="EC" id="1.5.1.54"/>
    </reaction>
    <physiologicalReaction direction="right-to-left" evidence="11">
        <dbReference type="Rhea" id="RHEA:19823"/>
    </physiologicalReaction>
</comment>
<comment type="pathway">
    <text evidence="2 12">One-carbon metabolism; tetrahydrofolate interconversion.</text>
</comment>
<dbReference type="Gene3D" id="3.20.20.220">
    <property type="match status" value="1"/>
</dbReference>
<accession>A0ABY2SJR8</accession>
<keyword evidence="14" id="KW-1185">Reference proteome</keyword>
<evidence type="ECO:0000256" key="11">
    <source>
        <dbReference type="ARBA" id="ARBA00048628"/>
    </source>
</evidence>
<evidence type="ECO:0000256" key="9">
    <source>
        <dbReference type="ARBA" id="ARBA00023167"/>
    </source>
</evidence>
<evidence type="ECO:0000256" key="2">
    <source>
        <dbReference type="ARBA" id="ARBA00004777"/>
    </source>
</evidence>
<evidence type="ECO:0000256" key="6">
    <source>
        <dbReference type="ARBA" id="ARBA00022827"/>
    </source>
</evidence>
<evidence type="ECO:0000256" key="10">
    <source>
        <dbReference type="ARBA" id="ARBA00034478"/>
    </source>
</evidence>
<dbReference type="InterPro" id="IPR003171">
    <property type="entry name" value="Mehydrof_redctse-like"/>
</dbReference>
<keyword evidence="4" id="KW-0028">Amino-acid biosynthesis</keyword>
<comment type="pathway">
    <text evidence="10">Amino-acid biosynthesis; L-methionine biosynthesis via de novo pathway.</text>
</comment>
<dbReference type="InterPro" id="IPR029041">
    <property type="entry name" value="FAD-linked_oxidoreductase-like"/>
</dbReference>
<organism evidence="13 14">
    <name type="scientific">Martelella alba</name>
    <dbReference type="NCBI Taxonomy" id="2590451"/>
    <lineage>
        <taxon>Bacteria</taxon>
        <taxon>Pseudomonadati</taxon>
        <taxon>Pseudomonadota</taxon>
        <taxon>Alphaproteobacteria</taxon>
        <taxon>Hyphomicrobiales</taxon>
        <taxon>Aurantimonadaceae</taxon>
        <taxon>Martelella</taxon>
    </lineage>
</organism>
<comment type="caution">
    <text evidence="13">The sequence shown here is derived from an EMBL/GenBank/DDBJ whole genome shotgun (WGS) entry which is preliminary data.</text>
</comment>
<keyword evidence="9" id="KW-0486">Methionine biosynthesis</keyword>
<dbReference type="CDD" id="cd00537">
    <property type="entry name" value="MTHFR"/>
    <property type="match status" value="1"/>
</dbReference>
<evidence type="ECO:0000256" key="5">
    <source>
        <dbReference type="ARBA" id="ARBA00022630"/>
    </source>
</evidence>
<evidence type="ECO:0000256" key="12">
    <source>
        <dbReference type="RuleBase" id="RU003862"/>
    </source>
</evidence>
<dbReference type="PANTHER" id="PTHR45754">
    <property type="entry name" value="METHYLENETETRAHYDROFOLATE REDUCTASE"/>
    <property type="match status" value="1"/>
</dbReference>
<evidence type="ECO:0000256" key="3">
    <source>
        <dbReference type="ARBA" id="ARBA00006743"/>
    </source>
</evidence>
<evidence type="ECO:0000256" key="1">
    <source>
        <dbReference type="ARBA" id="ARBA00001974"/>
    </source>
</evidence>
<keyword evidence="5 12" id="KW-0285">Flavoprotein</keyword>
<keyword evidence="8" id="KW-0520">NAD</keyword>
<reference evidence="13 14" key="1">
    <citation type="submission" date="2019-04" db="EMBL/GenBank/DDBJ databases">
        <authorList>
            <person name="Li M."/>
            <person name="Gao C."/>
        </authorList>
    </citation>
    <scope>NUCLEOTIDE SEQUENCE [LARGE SCALE GENOMIC DNA]</scope>
    <source>
        <strain evidence="13 14">BGMRC 2031</strain>
    </source>
</reference>
<evidence type="ECO:0000256" key="4">
    <source>
        <dbReference type="ARBA" id="ARBA00022605"/>
    </source>
</evidence>
<gene>
    <name evidence="13" type="primary">metF</name>
    <name evidence="13" type="ORF">FCN80_21555</name>
</gene>
<dbReference type="InterPro" id="IPR004620">
    <property type="entry name" value="MTHF_reductase_bac"/>
</dbReference>
<proteinExistence type="inferred from homology"/>
<dbReference type="Pfam" id="PF02219">
    <property type="entry name" value="MTHFR"/>
    <property type="match status" value="1"/>
</dbReference>
<dbReference type="PANTHER" id="PTHR45754:SF3">
    <property type="entry name" value="METHYLENETETRAHYDROFOLATE REDUCTASE (NADPH)"/>
    <property type="match status" value="1"/>
</dbReference>
<dbReference type="NCBIfam" id="NF006950">
    <property type="entry name" value="PRK09432.1"/>
    <property type="match status" value="1"/>
</dbReference>
<protein>
    <recommendedName>
        <fullName evidence="12">Methylenetetrahydrofolate reductase</fullName>
        <ecNumber evidence="12">1.5.1.54</ecNumber>
    </recommendedName>
</protein>
<name>A0ABY2SJR8_9HYPH</name>
<comment type="cofactor">
    <cofactor evidence="1 12">
        <name>FAD</name>
        <dbReference type="ChEBI" id="CHEBI:57692"/>
    </cofactor>
</comment>
<dbReference type="GO" id="GO:0004489">
    <property type="term" value="F:methylenetetrahydrofolate reductase [NAD(P)H] activity"/>
    <property type="evidence" value="ECO:0007669"/>
    <property type="project" value="UniProtKB-EC"/>
</dbReference>
<dbReference type="Proteomes" id="UP000305202">
    <property type="component" value="Unassembled WGS sequence"/>
</dbReference>
<evidence type="ECO:0000256" key="8">
    <source>
        <dbReference type="ARBA" id="ARBA00023027"/>
    </source>
</evidence>
<evidence type="ECO:0000256" key="7">
    <source>
        <dbReference type="ARBA" id="ARBA00023002"/>
    </source>
</evidence>
<comment type="similarity">
    <text evidence="3 12">Belongs to the methylenetetrahydrofolate reductase family.</text>
</comment>
<dbReference type="EMBL" id="SZPQ01000044">
    <property type="protein sequence ID" value="TKI03432.1"/>
    <property type="molecule type" value="Genomic_DNA"/>
</dbReference>
<keyword evidence="7 12" id="KW-0560">Oxidoreductase</keyword>
<evidence type="ECO:0000313" key="14">
    <source>
        <dbReference type="Proteomes" id="UP000305202"/>
    </source>
</evidence>
<evidence type="ECO:0000313" key="13">
    <source>
        <dbReference type="EMBL" id="TKI03432.1"/>
    </source>
</evidence>
<dbReference type="EC" id="1.5.1.54" evidence="12"/>
<dbReference type="RefSeq" id="WP_136992407.1">
    <property type="nucleotide sequence ID" value="NZ_SZPQ01000044.1"/>
</dbReference>
<keyword evidence="6 12" id="KW-0274">FAD</keyword>